<dbReference type="SUPFAM" id="SSF54791">
    <property type="entry name" value="Eukaryotic type KH-domain (KH-domain type I)"/>
    <property type="match status" value="1"/>
</dbReference>
<dbReference type="InterPro" id="IPR004088">
    <property type="entry name" value="KH_dom_type_1"/>
</dbReference>
<dbReference type="PROSITE" id="PS50084">
    <property type="entry name" value="KH_TYPE_1"/>
    <property type="match status" value="1"/>
</dbReference>
<evidence type="ECO:0000313" key="4">
    <source>
        <dbReference type="Proteomes" id="UP000301737"/>
    </source>
</evidence>
<evidence type="ECO:0000313" key="3">
    <source>
        <dbReference type="EMBL" id="GCE99613.1"/>
    </source>
</evidence>
<dbReference type="InterPro" id="IPR004087">
    <property type="entry name" value="KH_dom"/>
</dbReference>
<gene>
    <name evidence="3" type="primary">MER1</name>
    <name evidence="3" type="ORF">ZYGM_003413</name>
</gene>
<organism evidence="3 4">
    <name type="scientific">Zygosaccharomyces mellis</name>
    <dbReference type="NCBI Taxonomy" id="42258"/>
    <lineage>
        <taxon>Eukaryota</taxon>
        <taxon>Fungi</taxon>
        <taxon>Dikarya</taxon>
        <taxon>Ascomycota</taxon>
        <taxon>Saccharomycotina</taxon>
        <taxon>Saccharomycetes</taxon>
        <taxon>Saccharomycetales</taxon>
        <taxon>Saccharomycetaceae</taxon>
        <taxon>Zygosaccharomyces</taxon>
    </lineage>
</organism>
<dbReference type="AlphaFoldDB" id="A0A4C2E743"/>
<dbReference type="EMBL" id="BIMX01000011">
    <property type="protein sequence ID" value="GCE99613.1"/>
    <property type="molecule type" value="Genomic_DNA"/>
</dbReference>
<dbReference type="InterPro" id="IPR036612">
    <property type="entry name" value="KH_dom_type_1_sf"/>
</dbReference>
<accession>A0A4C2E743</accession>
<dbReference type="Pfam" id="PF00013">
    <property type="entry name" value="KH_1"/>
    <property type="match status" value="1"/>
</dbReference>
<dbReference type="Gene3D" id="3.30.1370.10">
    <property type="entry name" value="K Homology domain, type 1"/>
    <property type="match status" value="1"/>
</dbReference>
<dbReference type="SMART" id="SM00322">
    <property type="entry name" value="KH"/>
    <property type="match status" value="1"/>
</dbReference>
<sequence length="263" mass="30254">MARQRLDLQELEQNSLYLNRPLTCRPSLKVSKCKTKENIESKKITVVVDCKEVQRLSESLKPVSVSRNRDSNFNVTCLFNMDSFRRTWKKRWIIVKAAEPVFKEELLVSSELSISKNRLHVTIFSDSIETLINNVEANLEMLQTYVEPQHSNWPTPPVSVNLYYKHSSVSIPKDYICGQELLLNKGQVTYLIGKNGTRIEMIRQVSRATIKVLPIGKKLTAKESNHPNIVIQSISITGDWYQIALAFAHIEANLQLYKLEHKN</sequence>
<dbReference type="OrthoDB" id="442947at2759"/>
<dbReference type="GO" id="GO:0003723">
    <property type="term" value="F:RNA binding"/>
    <property type="evidence" value="ECO:0007669"/>
    <property type="project" value="UniProtKB-UniRule"/>
</dbReference>
<keyword evidence="4" id="KW-1185">Reference proteome</keyword>
<proteinExistence type="predicted"/>
<dbReference type="Proteomes" id="UP000301737">
    <property type="component" value="Unassembled WGS sequence"/>
</dbReference>
<name>A0A4C2E743_9SACH</name>
<evidence type="ECO:0000259" key="2">
    <source>
        <dbReference type="SMART" id="SM00322"/>
    </source>
</evidence>
<keyword evidence="1" id="KW-0694">RNA-binding</keyword>
<evidence type="ECO:0000256" key="1">
    <source>
        <dbReference type="PROSITE-ProRule" id="PRU00117"/>
    </source>
</evidence>
<protein>
    <submittedName>
        <fullName evidence="3">RNA-binding motif protein required for MRE2-dependent mRNA splicing</fullName>
    </submittedName>
</protein>
<feature type="domain" description="K Homology" evidence="2">
    <location>
        <begin position="175"/>
        <end position="255"/>
    </location>
</feature>
<reference evidence="3 4" key="1">
    <citation type="submission" date="2019-01" db="EMBL/GenBank/DDBJ databases">
        <title>Draft Genome Sequencing of Zygosaccharomyces mellis Ca-7.</title>
        <authorList>
            <person name="Shiwa Y."/>
            <person name="Kanesaki Y."/>
            <person name="Ishige T."/>
            <person name="Mura K."/>
            <person name="Hori T."/>
            <person name="Tamura T."/>
        </authorList>
    </citation>
    <scope>NUCLEOTIDE SEQUENCE [LARGE SCALE GENOMIC DNA]</scope>
    <source>
        <strain evidence="3 4">Ca-7</strain>
    </source>
</reference>
<comment type="caution">
    <text evidence="3">The sequence shown here is derived from an EMBL/GenBank/DDBJ whole genome shotgun (WGS) entry which is preliminary data.</text>
</comment>